<dbReference type="Proteomes" id="UP000246278">
    <property type="component" value="Unassembled WGS sequence"/>
</dbReference>
<evidence type="ECO:0000313" key="3">
    <source>
        <dbReference type="Proteomes" id="UP000246278"/>
    </source>
</evidence>
<keyword evidence="3" id="KW-1185">Reference proteome</keyword>
<dbReference type="AlphaFoldDB" id="A0A317T5S4"/>
<name>A0A317T5S4_9CHLB</name>
<proteinExistence type="predicted"/>
<gene>
    <name evidence="2" type="ORF">CR164_08840</name>
</gene>
<protein>
    <recommendedName>
        <fullName evidence="1">Restriction endonuclease type IV Mrr domain-containing protein</fullName>
    </recommendedName>
</protein>
<dbReference type="Pfam" id="PF04471">
    <property type="entry name" value="Mrr_cat"/>
    <property type="match status" value="1"/>
</dbReference>
<dbReference type="OrthoDB" id="2960996at2"/>
<dbReference type="InterPro" id="IPR007560">
    <property type="entry name" value="Restrct_endonuc_IV_Mrr"/>
</dbReference>
<dbReference type="GO" id="GO:0004519">
    <property type="term" value="F:endonuclease activity"/>
    <property type="evidence" value="ECO:0007669"/>
    <property type="project" value="InterPro"/>
</dbReference>
<dbReference type="EMBL" id="PDNZ01000005">
    <property type="protein sequence ID" value="PWW81905.1"/>
    <property type="molecule type" value="Genomic_DNA"/>
</dbReference>
<evidence type="ECO:0000313" key="2">
    <source>
        <dbReference type="EMBL" id="PWW81905.1"/>
    </source>
</evidence>
<dbReference type="GO" id="GO:0003677">
    <property type="term" value="F:DNA binding"/>
    <property type="evidence" value="ECO:0007669"/>
    <property type="project" value="InterPro"/>
</dbReference>
<accession>A0A317T5S4</accession>
<evidence type="ECO:0000259" key="1">
    <source>
        <dbReference type="Pfam" id="PF04471"/>
    </source>
</evidence>
<dbReference type="GO" id="GO:0009307">
    <property type="term" value="P:DNA restriction-modification system"/>
    <property type="evidence" value="ECO:0007669"/>
    <property type="project" value="InterPro"/>
</dbReference>
<organism evidence="2 3">
    <name type="scientific">Prosthecochloris marina</name>
    <dbReference type="NCBI Taxonomy" id="2017681"/>
    <lineage>
        <taxon>Bacteria</taxon>
        <taxon>Pseudomonadati</taxon>
        <taxon>Chlorobiota</taxon>
        <taxon>Chlorobiia</taxon>
        <taxon>Chlorobiales</taxon>
        <taxon>Chlorobiaceae</taxon>
        <taxon>Prosthecochloris</taxon>
    </lineage>
</organism>
<feature type="domain" description="Restriction endonuclease type IV Mrr" evidence="1">
    <location>
        <begin position="20"/>
        <end position="100"/>
    </location>
</feature>
<comment type="caution">
    <text evidence="2">The sequence shown here is derived from an EMBL/GenBank/DDBJ whole genome shotgun (WGS) entry which is preliminary data.</text>
</comment>
<reference evidence="3" key="1">
    <citation type="submission" date="2017-10" db="EMBL/GenBank/DDBJ databases">
        <authorList>
            <person name="Gaisin V.A."/>
            <person name="Rysina M.S."/>
            <person name="Grouzdev D.S."/>
        </authorList>
    </citation>
    <scope>NUCLEOTIDE SEQUENCE [LARGE SCALE GENOMIC DNA]</scope>
    <source>
        <strain evidence="3">V1</strain>
    </source>
</reference>
<sequence length="319" mass="36457">MAVLDFKEIPEAHKASGRQDTFELFARDFLSFMGYKIITDPDRGADSGVDLIVEEKRNGVGGETIIRWLVSCKHKAFSGNSVSPADDANIRDRVEAHDCQGFLGFYSTLASTGLSTNLEGMKGKIEYQVFDREKIEGQLLYSAKGLEIAERYFPVSLSEWKTENPQPAKIFVEKPSLKCKVCEKELFDQEDKGVITLWSRIRTDYENEKEHFDHVFWTCRGHCDSELSAYTRKNNSNLIDKWEDISDVMMPTIFIKWVMSIMNEQRAGVIYSDEAFENLKEFLIQVFPHVSRHLTNTELERVKSLGMIPSYLGGLGYEG</sequence>
<dbReference type="RefSeq" id="WP_110023595.1">
    <property type="nucleotide sequence ID" value="NZ_PDNZ01000005.1"/>
</dbReference>